<proteinExistence type="predicted"/>
<evidence type="ECO:0000313" key="3">
    <source>
        <dbReference type="EMBL" id="KAJ2675483.1"/>
    </source>
</evidence>
<evidence type="ECO:0000256" key="1">
    <source>
        <dbReference type="SAM" id="MobiDB-lite"/>
    </source>
</evidence>
<organism evidence="3 4">
    <name type="scientific">Coemansia spiralis</name>
    <dbReference type="NCBI Taxonomy" id="417178"/>
    <lineage>
        <taxon>Eukaryota</taxon>
        <taxon>Fungi</taxon>
        <taxon>Fungi incertae sedis</taxon>
        <taxon>Zoopagomycota</taxon>
        <taxon>Kickxellomycotina</taxon>
        <taxon>Kickxellomycetes</taxon>
        <taxon>Kickxellales</taxon>
        <taxon>Kickxellaceae</taxon>
        <taxon>Coemansia</taxon>
    </lineage>
</organism>
<comment type="caution">
    <text evidence="3">The sequence shown here is derived from an EMBL/GenBank/DDBJ whole genome shotgun (WGS) entry which is preliminary data.</text>
</comment>
<dbReference type="AlphaFoldDB" id="A0A9W8KXL8"/>
<evidence type="ECO:0000313" key="4">
    <source>
        <dbReference type="Proteomes" id="UP001151518"/>
    </source>
</evidence>
<reference evidence="3" key="1">
    <citation type="submission" date="2022-07" db="EMBL/GenBank/DDBJ databases">
        <title>Phylogenomic reconstructions and comparative analyses of Kickxellomycotina fungi.</title>
        <authorList>
            <person name="Reynolds N.K."/>
            <person name="Stajich J.E."/>
            <person name="Barry K."/>
            <person name="Grigoriev I.V."/>
            <person name="Crous P."/>
            <person name="Smith M.E."/>
        </authorList>
    </citation>
    <scope>NUCLEOTIDE SEQUENCE</scope>
    <source>
        <strain evidence="3">NRRL 3115</strain>
    </source>
</reference>
<dbReference type="Proteomes" id="UP001151518">
    <property type="component" value="Unassembled WGS sequence"/>
</dbReference>
<feature type="region of interest" description="Disordered" evidence="1">
    <location>
        <begin position="30"/>
        <end position="51"/>
    </location>
</feature>
<evidence type="ECO:0000256" key="2">
    <source>
        <dbReference type="SAM" id="Phobius"/>
    </source>
</evidence>
<protein>
    <submittedName>
        <fullName evidence="3">Uncharacterized protein</fullName>
    </submittedName>
</protein>
<keyword evidence="2" id="KW-1133">Transmembrane helix</keyword>
<gene>
    <name evidence="3" type="ORF">GGI25_003991</name>
</gene>
<keyword evidence="2" id="KW-0812">Transmembrane</keyword>
<accession>A0A9W8KXL8</accession>
<dbReference type="EMBL" id="JANBTW010000048">
    <property type="protein sequence ID" value="KAJ2675483.1"/>
    <property type="molecule type" value="Genomic_DNA"/>
</dbReference>
<feature type="transmembrane region" description="Helical" evidence="2">
    <location>
        <begin position="157"/>
        <end position="177"/>
    </location>
</feature>
<name>A0A9W8KXL8_9FUNG</name>
<keyword evidence="2" id="KW-0472">Membrane</keyword>
<sequence length="187" mass="20257">MSLLLPSLRPLHRTATKRTVRLASVLAHNPTRTETQQQQQQQQQRPSEPPAVRRAIMATRCVYQHQGPRPRAPEILDRVQFILSNTTGSSGRMVDARLRAREQLTELGVVVENANNVMAALSRVARGHLKNSGNEKLLPAVISGEKEELKKVGGRGFVGYAVVFAVAMTSGLTGAYATSLLLGAAAA</sequence>